<evidence type="ECO:0000256" key="2">
    <source>
        <dbReference type="SAM" id="SignalP"/>
    </source>
</evidence>
<dbReference type="AlphaFoldDB" id="A0A6P4ISR1"/>
<name>A0A6P4ISR1_DROKI</name>
<proteinExistence type="predicted"/>
<protein>
    <recommendedName>
        <fullName evidence="5">Secreted protein</fullName>
    </recommendedName>
</protein>
<sequence length="103" mass="10880">MQAILRLLLICGLIYTTIAQSGFQNINIGGIGGGRSFSGGDGSDRSLSAHSSDVDNLLKRLESLDNSGDDRNNWGNNAAGNSGYDTDRSGDDSAERIVQFIQG</sequence>
<accession>A0A6P4ISR1</accession>
<evidence type="ECO:0008006" key="5">
    <source>
        <dbReference type="Google" id="ProtNLM"/>
    </source>
</evidence>
<organism evidence="3 4">
    <name type="scientific">Drosophila kikkawai</name>
    <name type="common">Fruit fly</name>
    <dbReference type="NCBI Taxonomy" id="30033"/>
    <lineage>
        <taxon>Eukaryota</taxon>
        <taxon>Metazoa</taxon>
        <taxon>Ecdysozoa</taxon>
        <taxon>Arthropoda</taxon>
        <taxon>Hexapoda</taxon>
        <taxon>Insecta</taxon>
        <taxon>Pterygota</taxon>
        <taxon>Neoptera</taxon>
        <taxon>Endopterygota</taxon>
        <taxon>Diptera</taxon>
        <taxon>Brachycera</taxon>
        <taxon>Muscomorpha</taxon>
        <taxon>Ephydroidea</taxon>
        <taxon>Drosophilidae</taxon>
        <taxon>Drosophila</taxon>
        <taxon>Sophophora</taxon>
    </lineage>
</organism>
<dbReference type="Proteomes" id="UP001652661">
    <property type="component" value="Chromosome 2L"/>
</dbReference>
<feature type="chain" id="PRO_5027580017" description="Secreted protein" evidence="2">
    <location>
        <begin position="20"/>
        <end position="103"/>
    </location>
</feature>
<feature type="signal peptide" evidence="2">
    <location>
        <begin position="1"/>
        <end position="19"/>
    </location>
</feature>
<keyword evidence="2" id="KW-0732">Signal</keyword>
<reference evidence="3" key="1">
    <citation type="submission" date="2025-05" db="UniProtKB">
        <authorList>
            <consortium name="RefSeq"/>
        </authorList>
    </citation>
    <scope>NUCLEOTIDE SEQUENCE [LARGE SCALE GENOMIC DNA]</scope>
    <source>
        <strain evidence="3">14028-0561.14</strain>
    </source>
</reference>
<feature type="region of interest" description="Disordered" evidence="1">
    <location>
        <begin position="64"/>
        <end position="91"/>
    </location>
</feature>
<dbReference type="GeneID" id="108076963"/>
<evidence type="ECO:0000313" key="4">
    <source>
        <dbReference type="RefSeq" id="XP_017025503.1"/>
    </source>
</evidence>
<evidence type="ECO:0000256" key="1">
    <source>
        <dbReference type="SAM" id="MobiDB-lite"/>
    </source>
</evidence>
<evidence type="ECO:0000313" key="3">
    <source>
        <dbReference type="Proteomes" id="UP001652661"/>
    </source>
</evidence>
<gene>
    <name evidence="4" type="primary">LOC108076963</name>
</gene>
<dbReference type="RefSeq" id="XP_017025503.1">
    <property type="nucleotide sequence ID" value="XM_017170014.3"/>
</dbReference>
<reference evidence="4" key="2">
    <citation type="submission" date="2025-08" db="UniProtKB">
        <authorList>
            <consortium name="RefSeq"/>
        </authorList>
    </citation>
    <scope>IDENTIFICATION</scope>
    <source>
        <strain evidence="4">14028-0561.14</strain>
        <tissue evidence="4">Whole fly</tissue>
    </source>
</reference>
<keyword evidence="3" id="KW-1185">Reference proteome</keyword>